<feature type="domain" description="Fork-head" evidence="14">
    <location>
        <begin position="216"/>
        <end position="294"/>
    </location>
</feature>
<evidence type="ECO:0000256" key="10">
    <source>
        <dbReference type="ARBA" id="ARBA00053415"/>
    </source>
</evidence>
<evidence type="ECO:0000256" key="1">
    <source>
        <dbReference type="ARBA" id="ARBA00004123"/>
    </source>
</evidence>
<evidence type="ECO:0000256" key="13">
    <source>
        <dbReference type="SAM" id="MobiDB-lite"/>
    </source>
</evidence>
<sequence>MRQSPRRPLILKRRKLPFLKREAEVPRDEPDGLQCKAAPVAPGERHLPDTICIVDHPSLPDTQVVVIPKTADLQSIIDTLSAKGKECGTQGPNKFILLSGGSGSLEDWPSSLCLPLLGEDSNERAFGNPLNFDTRPEGGARTDYPVDTMPLTTTKSLNKELDCNLLDDSLTNIQWLGGMCSDGLGSDAGRKASNKENRESYTQHLQTPQHLDGAQRPPYSYMAMIQFAINSKLNRKMTLKEIYTWIEDHFPYFRNVAKPGWKNSIRHNLSLHDMFIRETSQDGKISFWTIRPEANRCLTLDQVYKPVPDPTAPPSTQVCEQQQLKPAVPQLRRPTATISSERKMKPLLPRTDSYLVPIQLSLNPSLFLHPAQRPLVASQHTFSSVGATDFQGGGKRVRIAPKCALPPPVEELKVEFKEELKEELKEEPLCVSLTCEAPAAPHHHPQRGASGSRRKQCLAPPSREEPVLLFPDSTFFDSGLTSDLSVTQDMRDTEPSSPGRVYAFKTPIKGSRPTSSTPSKPLVGEATVTLPQPWRTTPQGVEGRDVLDFSPIRTPLGTTLTPQHHSHDPFNTTPFREPPLFSSPRELLTSTRCSPGTDHPRPCSRELQIGGSALANRSLTEGLVLDAMNDSLSKILVDISFSGLEDEELDVCNISWSQFIPEFK</sequence>
<evidence type="ECO:0000256" key="2">
    <source>
        <dbReference type="ARBA" id="ARBA00022763"/>
    </source>
</evidence>
<proteinExistence type="predicted"/>
<dbReference type="GO" id="GO:0003700">
    <property type="term" value="F:DNA-binding transcription factor activity"/>
    <property type="evidence" value="ECO:0007669"/>
    <property type="project" value="InterPro"/>
</dbReference>
<dbReference type="SUPFAM" id="SSF46785">
    <property type="entry name" value="Winged helix' DNA-binding domain"/>
    <property type="match status" value="1"/>
</dbReference>
<dbReference type="PANTHER" id="PTHR46878">
    <property type="entry name" value="FORKHEAD BOX PROTEIN M1"/>
    <property type="match status" value="1"/>
</dbReference>
<dbReference type="Proteomes" id="UP001221898">
    <property type="component" value="Unassembled WGS sequence"/>
</dbReference>
<dbReference type="InterPro" id="IPR036388">
    <property type="entry name" value="WH-like_DNA-bd_sf"/>
</dbReference>
<keyword evidence="3" id="KW-0805">Transcription regulation</keyword>
<evidence type="ECO:0000256" key="11">
    <source>
        <dbReference type="ARBA" id="ARBA00072725"/>
    </source>
</evidence>
<dbReference type="InterPro" id="IPR018122">
    <property type="entry name" value="TF_fork_head_CS_1"/>
</dbReference>
<evidence type="ECO:0000256" key="12">
    <source>
        <dbReference type="PROSITE-ProRule" id="PRU00089"/>
    </source>
</evidence>
<dbReference type="GO" id="GO:0006357">
    <property type="term" value="P:regulation of transcription by RNA polymerase II"/>
    <property type="evidence" value="ECO:0007669"/>
    <property type="project" value="TreeGrafter"/>
</dbReference>
<evidence type="ECO:0000256" key="5">
    <source>
        <dbReference type="ARBA" id="ARBA00023159"/>
    </source>
</evidence>
<accession>A0AAD7RXA1</accession>
<feature type="region of interest" description="Disordered" evidence="13">
    <location>
        <begin position="127"/>
        <end position="147"/>
    </location>
</feature>
<dbReference type="PANTHER" id="PTHR46878:SF1">
    <property type="entry name" value="FORKHEAD BOX PROTEIN M1"/>
    <property type="match status" value="1"/>
</dbReference>
<protein>
    <recommendedName>
        <fullName evidence="11">Forkhead box protein M1</fullName>
    </recommendedName>
</protein>
<dbReference type="AlphaFoldDB" id="A0AAD7RXA1"/>
<name>A0AAD7RXA1_9TELE</name>
<reference evidence="15" key="1">
    <citation type="journal article" date="2023" name="Science">
        <title>Genome structures resolve the early diversification of teleost fishes.</title>
        <authorList>
            <person name="Parey E."/>
            <person name="Louis A."/>
            <person name="Montfort J."/>
            <person name="Bouchez O."/>
            <person name="Roques C."/>
            <person name="Iampietro C."/>
            <person name="Lluch J."/>
            <person name="Castinel A."/>
            <person name="Donnadieu C."/>
            <person name="Desvignes T."/>
            <person name="Floi Bucao C."/>
            <person name="Jouanno E."/>
            <person name="Wen M."/>
            <person name="Mejri S."/>
            <person name="Dirks R."/>
            <person name="Jansen H."/>
            <person name="Henkel C."/>
            <person name="Chen W.J."/>
            <person name="Zahm M."/>
            <person name="Cabau C."/>
            <person name="Klopp C."/>
            <person name="Thompson A.W."/>
            <person name="Robinson-Rechavi M."/>
            <person name="Braasch I."/>
            <person name="Lecointre G."/>
            <person name="Bobe J."/>
            <person name="Postlethwait J.H."/>
            <person name="Berthelot C."/>
            <person name="Roest Crollius H."/>
            <person name="Guiguen Y."/>
        </authorList>
    </citation>
    <scope>NUCLEOTIDE SEQUENCE</scope>
    <source>
        <strain evidence="15">NC1722</strain>
    </source>
</reference>
<dbReference type="PROSITE" id="PS50039">
    <property type="entry name" value="FORK_HEAD_3"/>
    <property type="match status" value="1"/>
</dbReference>
<evidence type="ECO:0000256" key="8">
    <source>
        <dbReference type="ARBA" id="ARBA00023242"/>
    </source>
</evidence>
<gene>
    <name evidence="15" type="ORF">AAFF_G00083220</name>
</gene>
<dbReference type="InterPro" id="IPR042839">
    <property type="entry name" value="FOXM1"/>
</dbReference>
<dbReference type="CDD" id="cd20029">
    <property type="entry name" value="FH_FOXM"/>
    <property type="match status" value="1"/>
</dbReference>
<dbReference type="PROSITE" id="PS00657">
    <property type="entry name" value="FORK_HEAD_1"/>
    <property type="match status" value="1"/>
</dbReference>
<evidence type="ECO:0000256" key="7">
    <source>
        <dbReference type="ARBA" id="ARBA00023204"/>
    </source>
</evidence>
<dbReference type="InterPro" id="IPR030456">
    <property type="entry name" value="TF_fork_head_CS_2"/>
</dbReference>
<keyword evidence="2" id="KW-0227">DNA damage</keyword>
<comment type="function">
    <text evidence="10">Transcription factor regulating the expression of cell cycle genes essential for DNA replication and mitosis. Plays a role in the control of cell proliferation. Also plays a role in DNA break repair, participating in the DNA damage checkpoint response. Promotes transcription of PHB2.</text>
</comment>
<feature type="DNA-binding region" description="Fork-head" evidence="12">
    <location>
        <begin position="216"/>
        <end position="294"/>
    </location>
</feature>
<dbReference type="SMART" id="SM00339">
    <property type="entry name" value="FH"/>
    <property type="match status" value="1"/>
</dbReference>
<keyword evidence="8 12" id="KW-0539">Nucleus</keyword>
<dbReference type="FunFam" id="1.10.10.10:FF:000245">
    <property type="entry name" value="forkhead box protein M1 isoform X2"/>
    <property type="match status" value="1"/>
</dbReference>
<keyword evidence="16" id="KW-1185">Reference proteome</keyword>
<keyword evidence="4 12" id="KW-0238">DNA-binding</keyword>
<evidence type="ECO:0000256" key="9">
    <source>
        <dbReference type="ARBA" id="ARBA00023306"/>
    </source>
</evidence>
<dbReference type="InterPro" id="IPR047516">
    <property type="entry name" value="FH_FOXM1"/>
</dbReference>
<keyword evidence="5" id="KW-0010">Activator</keyword>
<dbReference type="InterPro" id="IPR001766">
    <property type="entry name" value="Fork_head_dom"/>
</dbReference>
<feature type="compositionally biased region" description="Basic residues" evidence="13">
    <location>
        <begin position="441"/>
        <end position="456"/>
    </location>
</feature>
<evidence type="ECO:0000313" key="15">
    <source>
        <dbReference type="EMBL" id="KAJ8392012.1"/>
    </source>
</evidence>
<evidence type="ECO:0000256" key="3">
    <source>
        <dbReference type="ARBA" id="ARBA00023015"/>
    </source>
</evidence>
<dbReference type="Gene3D" id="1.10.10.10">
    <property type="entry name" value="Winged helix-like DNA-binding domain superfamily/Winged helix DNA-binding domain"/>
    <property type="match status" value="1"/>
</dbReference>
<keyword evidence="6" id="KW-0804">Transcription</keyword>
<feature type="region of interest" description="Disordered" evidence="13">
    <location>
        <begin position="187"/>
        <end position="213"/>
    </location>
</feature>
<organism evidence="15 16">
    <name type="scientific">Aldrovandia affinis</name>
    <dbReference type="NCBI Taxonomy" id="143900"/>
    <lineage>
        <taxon>Eukaryota</taxon>
        <taxon>Metazoa</taxon>
        <taxon>Chordata</taxon>
        <taxon>Craniata</taxon>
        <taxon>Vertebrata</taxon>
        <taxon>Euteleostomi</taxon>
        <taxon>Actinopterygii</taxon>
        <taxon>Neopterygii</taxon>
        <taxon>Teleostei</taxon>
        <taxon>Notacanthiformes</taxon>
        <taxon>Halosauridae</taxon>
        <taxon>Aldrovandia</taxon>
    </lineage>
</organism>
<dbReference type="PRINTS" id="PR00053">
    <property type="entry name" value="FORKHEAD"/>
</dbReference>
<keyword evidence="7" id="KW-0234">DNA repair</keyword>
<keyword evidence="9" id="KW-0131">Cell cycle</keyword>
<evidence type="ECO:0000313" key="16">
    <source>
        <dbReference type="Proteomes" id="UP001221898"/>
    </source>
</evidence>
<evidence type="ECO:0000259" key="14">
    <source>
        <dbReference type="PROSITE" id="PS50039"/>
    </source>
</evidence>
<feature type="compositionally biased region" description="Basic and acidic residues" evidence="13">
    <location>
        <begin position="188"/>
        <end position="201"/>
    </location>
</feature>
<dbReference type="Pfam" id="PF00250">
    <property type="entry name" value="Forkhead"/>
    <property type="match status" value="1"/>
</dbReference>
<dbReference type="GO" id="GO:0000977">
    <property type="term" value="F:RNA polymerase II transcription regulatory region sequence-specific DNA binding"/>
    <property type="evidence" value="ECO:0007669"/>
    <property type="project" value="TreeGrafter"/>
</dbReference>
<dbReference type="GO" id="GO:0005634">
    <property type="term" value="C:nucleus"/>
    <property type="evidence" value="ECO:0007669"/>
    <property type="project" value="UniProtKB-SubCell"/>
</dbReference>
<dbReference type="InterPro" id="IPR036390">
    <property type="entry name" value="WH_DNA-bd_sf"/>
</dbReference>
<dbReference type="EMBL" id="JAINUG010000150">
    <property type="protein sequence ID" value="KAJ8392012.1"/>
    <property type="molecule type" value="Genomic_DNA"/>
</dbReference>
<comment type="caution">
    <text evidence="15">The sequence shown here is derived from an EMBL/GenBank/DDBJ whole genome shotgun (WGS) entry which is preliminary data.</text>
</comment>
<feature type="region of interest" description="Disordered" evidence="13">
    <location>
        <begin position="486"/>
        <end position="524"/>
    </location>
</feature>
<evidence type="ECO:0000256" key="6">
    <source>
        <dbReference type="ARBA" id="ARBA00023163"/>
    </source>
</evidence>
<dbReference type="PROSITE" id="PS00658">
    <property type="entry name" value="FORK_HEAD_2"/>
    <property type="match status" value="1"/>
</dbReference>
<dbReference type="GO" id="GO:0042127">
    <property type="term" value="P:regulation of cell population proliferation"/>
    <property type="evidence" value="ECO:0007669"/>
    <property type="project" value="TreeGrafter"/>
</dbReference>
<dbReference type="GO" id="GO:0006281">
    <property type="term" value="P:DNA repair"/>
    <property type="evidence" value="ECO:0007669"/>
    <property type="project" value="UniProtKB-KW"/>
</dbReference>
<comment type="subcellular location">
    <subcellularLocation>
        <location evidence="1 12">Nucleus</location>
    </subcellularLocation>
</comment>
<feature type="region of interest" description="Disordered" evidence="13">
    <location>
        <begin position="441"/>
        <end position="463"/>
    </location>
</feature>
<dbReference type="GO" id="GO:0000086">
    <property type="term" value="P:G2/M transition of mitotic cell cycle"/>
    <property type="evidence" value="ECO:0007669"/>
    <property type="project" value="InterPro"/>
</dbReference>
<evidence type="ECO:0000256" key="4">
    <source>
        <dbReference type="ARBA" id="ARBA00023125"/>
    </source>
</evidence>